<comment type="caution">
    <text evidence="1">The sequence shown here is derived from an EMBL/GenBank/DDBJ whole genome shotgun (WGS) entry which is preliminary data.</text>
</comment>
<evidence type="ECO:0000313" key="1">
    <source>
        <dbReference type="EMBL" id="MFD1786365.1"/>
    </source>
</evidence>
<organism evidence="1 2">
    <name type="scientific">Sphingomonas floccifaciens</name>
    <dbReference type="NCBI Taxonomy" id="1844115"/>
    <lineage>
        <taxon>Bacteria</taxon>
        <taxon>Pseudomonadati</taxon>
        <taxon>Pseudomonadota</taxon>
        <taxon>Alphaproteobacteria</taxon>
        <taxon>Sphingomonadales</taxon>
        <taxon>Sphingomonadaceae</taxon>
        <taxon>Sphingomonas</taxon>
    </lineage>
</organism>
<name>A0ABW4NC98_9SPHN</name>
<dbReference type="PANTHER" id="PTHR43857:SF1">
    <property type="entry name" value="YJGH FAMILY PROTEIN"/>
    <property type="match status" value="1"/>
</dbReference>
<dbReference type="Proteomes" id="UP001597283">
    <property type="component" value="Unassembled WGS sequence"/>
</dbReference>
<evidence type="ECO:0000313" key="2">
    <source>
        <dbReference type="Proteomes" id="UP001597283"/>
    </source>
</evidence>
<dbReference type="SUPFAM" id="SSF55298">
    <property type="entry name" value="YjgF-like"/>
    <property type="match status" value="1"/>
</dbReference>
<proteinExistence type="predicted"/>
<dbReference type="InterPro" id="IPR006175">
    <property type="entry name" value="YjgF/YER057c/UK114"/>
</dbReference>
<dbReference type="Pfam" id="PF01042">
    <property type="entry name" value="Ribonuc_L-PSP"/>
    <property type="match status" value="1"/>
</dbReference>
<dbReference type="RefSeq" id="WP_380938267.1">
    <property type="nucleotide sequence ID" value="NZ_JBHUFC010000001.1"/>
</dbReference>
<keyword evidence="2" id="KW-1185">Reference proteome</keyword>
<sequence>MTRERVSSGSPYETTIGFSRAIRVGNRILVSGTAPVEDDGSSTPGGAEAQAERCLAVIVRAIEQLGGSAEDVVRTRMYLVDAADADAVGRAHGRWFADVRPASTMVVVGGLLRPEWRVEIEAEAELS</sequence>
<reference evidence="2" key="1">
    <citation type="journal article" date="2019" name="Int. J. Syst. Evol. Microbiol.">
        <title>The Global Catalogue of Microorganisms (GCM) 10K type strain sequencing project: providing services to taxonomists for standard genome sequencing and annotation.</title>
        <authorList>
            <consortium name="The Broad Institute Genomics Platform"/>
            <consortium name="The Broad Institute Genome Sequencing Center for Infectious Disease"/>
            <person name="Wu L."/>
            <person name="Ma J."/>
        </authorList>
    </citation>
    <scope>NUCLEOTIDE SEQUENCE [LARGE SCALE GENOMIC DNA]</scope>
    <source>
        <strain evidence="2">Q85</strain>
    </source>
</reference>
<gene>
    <name evidence="1" type="ORF">ACFSC3_02150</name>
</gene>
<dbReference type="CDD" id="cd06154">
    <property type="entry name" value="YjgF_YER057c_UK114_like_6"/>
    <property type="match status" value="1"/>
</dbReference>
<dbReference type="PANTHER" id="PTHR43857">
    <property type="entry name" value="BLR7761 PROTEIN"/>
    <property type="match status" value="1"/>
</dbReference>
<protein>
    <submittedName>
        <fullName evidence="1">RidA family protein</fullName>
    </submittedName>
</protein>
<accession>A0ABW4NC98</accession>
<dbReference type="Gene3D" id="3.30.1330.40">
    <property type="entry name" value="RutC-like"/>
    <property type="match status" value="1"/>
</dbReference>
<dbReference type="InterPro" id="IPR035959">
    <property type="entry name" value="RutC-like_sf"/>
</dbReference>
<dbReference type="EMBL" id="JBHUFC010000001">
    <property type="protein sequence ID" value="MFD1786365.1"/>
    <property type="molecule type" value="Genomic_DNA"/>
</dbReference>